<evidence type="ECO:0000256" key="3">
    <source>
        <dbReference type="PROSITE-ProRule" id="PRU00023"/>
    </source>
</evidence>
<dbReference type="PANTHER" id="PTHR24123:SF33">
    <property type="entry name" value="PROTEIN HOS4"/>
    <property type="match status" value="1"/>
</dbReference>
<dbReference type="PROSITE" id="PS50088">
    <property type="entry name" value="ANK_REPEAT"/>
    <property type="match status" value="2"/>
</dbReference>
<organism evidence="4 5">
    <name type="scientific">Fusarium denticulatum</name>
    <dbReference type="NCBI Taxonomy" id="48507"/>
    <lineage>
        <taxon>Eukaryota</taxon>
        <taxon>Fungi</taxon>
        <taxon>Dikarya</taxon>
        <taxon>Ascomycota</taxon>
        <taxon>Pezizomycotina</taxon>
        <taxon>Sordariomycetes</taxon>
        <taxon>Hypocreomycetidae</taxon>
        <taxon>Hypocreales</taxon>
        <taxon>Nectriaceae</taxon>
        <taxon>Fusarium</taxon>
        <taxon>Fusarium fujikuroi species complex</taxon>
    </lineage>
</organism>
<keyword evidence="1" id="KW-0677">Repeat</keyword>
<feature type="repeat" description="ANK" evidence="3">
    <location>
        <begin position="1014"/>
        <end position="1046"/>
    </location>
</feature>
<evidence type="ECO:0000256" key="1">
    <source>
        <dbReference type="ARBA" id="ARBA00022737"/>
    </source>
</evidence>
<dbReference type="Proteomes" id="UP000562682">
    <property type="component" value="Unassembled WGS sequence"/>
</dbReference>
<dbReference type="PANTHER" id="PTHR24123">
    <property type="entry name" value="ANKYRIN REPEAT-CONTAINING"/>
    <property type="match status" value="1"/>
</dbReference>
<reference evidence="4 5" key="1">
    <citation type="submission" date="2020-05" db="EMBL/GenBank/DDBJ databases">
        <title>Identification and distribution of gene clusters putatively required for synthesis of sphingolipid metabolism inhibitors in phylogenetically diverse species of the filamentous fungus Fusarium.</title>
        <authorList>
            <person name="Kim H.-S."/>
            <person name="Busman M."/>
            <person name="Brown D.W."/>
            <person name="Divon H."/>
            <person name="Uhlig S."/>
            <person name="Proctor R.H."/>
        </authorList>
    </citation>
    <scope>NUCLEOTIDE SEQUENCE [LARGE SCALE GENOMIC DNA]</scope>
    <source>
        <strain evidence="4 5">NRRL 25311</strain>
    </source>
</reference>
<dbReference type="Gene3D" id="1.25.40.20">
    <property type="entry name" value="Ankyrin repeat-containing domain"/>
    <property type="match status" value="3"/>
</dbReference>
<evidence type="ECO:0000313" key="5">
    <source>
        <dbReference type="Proteomes" id="UP000562682"/>
    </source>
</evidence>
<protein>
    <submittedName>
        <fullName evidence="4">Sex-determining fem-1</fullName>
    </submittedName>
</protein>
<dbReference type="InterPro" id="IPR036770">
    <property type="entry name" value="Ankyrin_rpt-contain_sf"/>
</dbReference>
<dbReference type="EMBL" id="JAAOAK010000177">
    <property type="protein sequence ID" value="KAF5684655.1"/>
    <property type="molecule type" value="Genomic_DNA"/>
</dbReference>
<dbReference type="InterPro" id="IPR002110">
    <property type="entry name" value="Ankyrin_rpt"/>
</dbReference>
<dbReference type="SMART" id="SM00248">
    <property type="entry name" value="ANK"/>
    <property type="match status" value="8"/>
</dbReference>
<proteinExistence type="predicted"/>
<feature type="repeat" description="ANK" evidence="3">
    <location>
        <begin position="505"/>
        <end position="528"/>
    </location>
</feature>
<dbReference type="PROSITE" id="PS50297">
    <property type="entry name" value="ANK_REP_REGION"/>
    <property type="match status" value="2"/>
</dbReference>
<evidence type="ECO:0000313" key="4">
    <source>
        <dbReference type="EMBL" id="KAF5684655.1"/>
    </source>
</evidence>
<name>A0A8H5U642_9HYPO</name>
<accession>A0A8H5U642</accession>
<keyword evidence="2 3" id="KW-0040">ANK repeat</keyword>
<keyword evidence="5" id="KW-1185">Reference proteome</keyword>
<comment type="caution">
    <text evidence="4">The sequence shown here is derived from an EMBL/GenBank/DDBJ whole genome shotgun (WGS) entry which is preliminary data.</text>
</comment>
<sequence length="1571" mass="173723">MRLASFASPSDSGLNESELGTQSLVGKGQLEVKLRNWNFSKKIAWETWQYVDRKIRKRKEEGKDSDVIHCGRRLKKLKVTKETNRHRETSIMARFKTPPLSPMNPQLSICTPPTYQMTFEWPSSLPWFRLQETNWGIEIITSTSNGLTVHQRDQASIGLSLIRGILVLQTGRNLPVSLSKLITGVSNVMPEWVPGEHTKTAQNLFAGPTAESLSEYFNVMVYLLSNSMVTQDHGQSDLYASLLRTGTINLQVGLKKLRSKSSSFRAFIERLFMLEIQEVTSRTKHNSETPKPLHLIMRLLELGQDPNCYFEVALYRLPVLATPIQLATKAGSLELVELLLRFHACADPTQSRNPEEAFVNLALGSGCSDVGKLRLLNLLFDHKFLNTDEMLRAAIELDNEELACRMLQCGPDVTSYETSWLHPEARLHWDATLRKPHFPNQSALMMAVQAGGRMAELMLDYLLIAGQPAPSILADAYIAAAYGGHYAILLRLDGMISSGIVHNTNGITPLHAAVVGNSPTVCRYLLERYGSASSSLLLAAALVRIDILQLLLDYGANPNTRICEHDIALCDYFGISRPPYSGSTLTIITTLIDCSNGLDSYEQSILKLILNGAILSDKDVAGLSELCFPACLKEALHAGGDPNGDDGYGRTALQCAMARRFSVGVEVQPDSSVLFDAGNDTESFLSLDNQDGVEARRLTVKLLIQAGAKMTGGEVVTAICLRDKPLLLFLLQHGGTLTDIDDTGRGCLEAEIGARNDDSIQEALEMQESAIDAGPFCAAIQQMDWALVERLFERAHQPTSCHLLEGTAVGLAAGAGQITIIERLLARFAHKSVLSSGIVPIRVGSHRREVSADDSDLVGYWRATTHVNGEKPYVKGSLLTLATLGQDTSGFRELLSRGCQMDLRAWSAVMYHERSSDYVQLLREFGSIIGTSKRQARHLELALCHAIMGGKHAVAQYLVEVGADVNGFDVHAIMCPIAYRLSPVQLATMWGDIDMAMYLLEKGGKANAPPAFFQGATALQYASIKGYLGFARHLLQLGARVNMRGSPRFGRSALEGAAEHGRLDMLALLVHHGAVTTGHGRQQLIRAVAYAQERGYQTAVEWLKKNCNWTEVDQDILDFADMGRSAANDPCETYLGSRAADVIRTSMTTRKGTITVTDKIIIQTFSLNITKSKAKLSWVNVPDEITSQRNGAVGNDTRPTRVDLSTIVDKTSSTVGIATTTTIKVTSTEVATVTANPEAKIATITVTRPSFVNRTETMTKTERNRNTVTTTTYFTTTIGRRPGFTAIRDNMERISSELQETTTTVGLDAKLFSHALSVTCTDNLPIKKTVTTSSFRAQTQSLPEPSTATTTVTVWTTINETQYPQSLATTVTTTIHPIQTALINVTKTITVDGTVTLERQIPQKTHYEICDRNGSNYLFWAPGHHSSDKRMINEFSRQDHEINPTEIKVNDAIACCNECMKRKYCRISFWGRPPGAKREAPHSCYVYITIRREQCMDGAQPLYARYLADKQVLDPIVGPWFVFSNGPCGQLKFGGVKGEKWHKPMKHDGFDRWKVQDWEMEKYKNTDEEYV</sequence>
<dbReference type="InterPro" id="IPR051165">
    <property type="entry name" value="Multifunctional_ANK_Repeat"/>
</dbReference>
<evidence type="ECO:0000256" key="2">
    <source>
        <dbReference type="ARBA" id="ARBA00023043"/>
    </source>
</evidence>
<dbReference type="Pfam" id="PF12796">
    <property type="entry name" value="Ank_2"/>
    <property type="match status" value="1"/>
</dbReference>
<gene>
    <name evidence="4" type="ORF">FDENT_6660</name>
</gene>
<dbReference type="SUPFAM" id="SSF48403">
    <property type="entry name" value="Ankyrin repeat"/>
    <property type="match status" value="3"/>
</dbReference>